<dbReference type="HOGENOM" id="CLU_2328799_0_0_9"/>
<dbReference type="EMBL" id="ACEC01000101">
    <property type="protein sequence ID" value="EEG29462.1"/>
    <property type="molecule type" value="Genomic_DNA"/>
</dbReference>
<organism evidence="1 2">
    <name type="scientific">[Clostridium] methylpentosum DSM 5476</name>
    <dbReference type="NCBI Taxonomy" id="537013"/>
    <lineage>
        <taxon>Bacteria</taxon>
        <taxon>Bacillati</taxon>
        <taxon>Bacillota</taxon>
        <taxon>Clostridia</taxon>
        <taxon>Eubacteriales</taxon>
        <taxon>Oscillospiraceae</taxon>
        <taxon>Oscillospiraceae incertae sedis</taxon>
    </lineage>
</organism>
<evidence type="ECO:0000313" key="2">
    <source>
        <dbReference type="Proteomes" id="UP000003340"/>
    </source>
</evidence>
<gene>
    <name evidence="1" type="ORF">CLOSTMETH_02924</name>
</gene>
<reference evidence="1 2" key="2">
    <citation type="submission" date="2009-02" db="EMBL/GenBank/DDBJ databases">
        <title>Draft genome sequence of Clostridium methylpentosum (DSM 5476).</title>
        <authorList>
            <person name="Sudarsanam P."/>
            <person name="Ley R."/>
            <person name="Guruge J."/>
            <person name="Turnbaugh P.J."/>
            <person name="Mahowald M."/>
            <person name="Liep D."/>
            <person name="Gordon J."/>
        </authorList>
    </citation>
    <scope>NUCLEOTIDE SEQUENCE [LARGE SCALE GENOMIC DNA]</scope>
    <source>
        <strain evidence="1 2">DSM 5476</strain>
    </source>
</reference>
<sequence length="98" mass="12000">MFIQIDNFGVIYKRYKKERRVSWDNIQRLEYRGINVKTLTPCMQIHVRGDPERIQVFDEIEELCIDYNFKHPKIIWQDIVENARRNNSNIIIDKEFLK</sequence>
<evidence type="ECO:0000313" key="1">
    <source>
        <dbReference type="EMBL" id="EEG29462.1"/>
    </source>
</evidence>
<name>C0EGD1_9FIRM</name>
<proteinExistence type="predicted"/>
<accession>C0EGD1</accession>
<protein>
    <submittedName>
        <fullName evidence="1">Uncharacterized protein</fullName>
    </submittedName>
</protein>
<keyword evidence="2" id="KW-1185">Reference proteome</keyword>
<dbReference type="Proteomes" id="UP000003340">
    <property type="component" value="Unassembled WGS sequence"/>
</dbReference>
<dbReference type="AlphaFoldDB" id="C0EGD1"/>
<reference evidence="1 2" key="1">
    <citation type="submission" date="2009-01" db="EMBL/GenBank/DDBJ databases">
        <authorList>
            <person name="Fulton L."/>
            <person name="Clifton S."/>
            <person name="Fulton B."/>
            <person name="Xu J."/>
            <person name="Minx P."/>
            <person name="Pepin K.H."/>
            <person name="Johnson M."/>
            <person name="Bhonagiri V."/>
            <person name="Nash W.E."/>
            <person name="Mardis E.R."/>
            <person name="Wilson R.K."/>
        </authorList>
    </citation>
    <scope>NUCLEOTIDE SEQUENCE [LARGE SCALE GENOMIC DNA]</scope>
    <source>
        <strain evidence="1 2">DSM 5476</strain>
    </source>
</reference>
<comment type="caution">
    <text evidence="1">The sequence shown here is derived from an EMBL/GenBank/DDBJ whole genome shotgun (WGS) entry which is preliminary data.</text>
</comment>